<accession>A0A5N8W692</accession>
<dbReference type="InterPro" id="IPR050177">
    <property type="entry name" value="Lipid_A_modif_metabolic_enz"/>
</dbReference>
<dbReference type="EMBL" id="VJZE01000192">
    <property type="protein sequence ID" value="MPY43000.1"/>
    <property type="molecule type" value="Genomic_DNA"/>
</dbReference>
<dbReference type="InterPro" id="IPR001509">
    <property type="entry name" value="Epimerase_deHydtase"/>
</dbReference>
<gene>
    <name evidence="3" type="ORF">FNH04_24770</name>
</gene>
<dbReference type="SUPFAM" id="SSF51735">
    <property type="entry name" value="NAD(P)-binding Rossmann-fold domains"/>
    <property type="match status" value="1"/>
</dbReference>
<sequence>MPAAGPGPGGCRRDARHPRRRDGGDRVRPRRVVVTGATGFIGSAVLRGLLEARAAGRVDEVRALARRPPGGWDGAAAGPSWRSADLTDPGSLSGALDGADVLVHLASRVDGDASVCEAVNVRGSEALAHEARRRGVRRIVHLSTAAVYGAGPHSGLTVNEIEPAPVSVASATRLEGERHMLAAGATVLRPGLVVGRGDRWVVPALAELVARVPARWDGGRGLLSLVDVDDLAGLITTVATAPAAPPPGIHHACHPRPVGNGALMAELAGLGVLPEVTDDWSWEVCVRRLRETPGRISERQFSLLALDHWYRSEEIWRATGCPAGPGPLARLAAAAPWYVAFLGERRAGVPSRGPR</sequence>
<name>A0A5N8W692_9ACTN</name>
<dbReference type="Pfam" id="PF01370">
    <property type="entry name" value="Epimerase"/>
    <property type="match status" value="1"/>
</dbReference>
<protein>
    <submittedName>
        <fullName evidence="3">NAD(P)-dependent oxidoreductase</fullName>
    </submittedName>
</protein>
<comment type="caution">
    <text evidence="3">The sequence shown here is derived from an EMBL/GenBank/DDBJ whole genome shotgun (WGS) entry which is preliminary data.</text>
</comment>
<dbReference type="Proteomes" id="UP000326979">
    <property type="component" value="Unassembled WGS sequence"/>
</dbReference>
<evidence type="ECO:0000313" key="3">
    <source>
        <dbReference type="EMBL" id="MPY43000.1"/>
    </source>
</evidence>
<feature type="domain" description="NAD-dependent epimerase/dehydratase" evidence="2">
    <location>
        <begin position="32"/>
        <end position="247"/>
    </location>
</feature>
<evidence type="ECO:0000256" key="1">
    <source>
        <dbReference type="SAM" id="MobiDB-lite"/>
    </source>
</evidence>
<evidence type="ECO:0000313" key="4">
    <source>
        <dbReference type="Proteomes" id="UP000326979"/>
    </source>
</evidence>
<dbReference type="Gene3D" id="3.40.50.720">
    <property type="entry name" value="NAD(P)-binding Rossmann-like Domain"/>
    <property type="match status" value="1"/>
</dbReference>
<evidence type="ECO:0000259" key="2">
    <source>
        <dbReference type="Pfam" id="PF01370"/>
    </source>
</evidence>
<dbReference type="AlphaFoldDB" id="A0A5N8W692"/>
<dbReference type="InterPro" id="IPR036291">
    <property type="entry name" value="NAD(P)-bd_dom_sf"/>
</dbReference>
<organism evidence="3 4">
    <name type="scientific">Streptomyces phyllanthi</name>
    <dbReference type="NCBI Taxonomy" id="1803180"/>
    <lineage>
        <taxon>Bacteria</taxon>
        <taxon>Bacillati</taxon>
        <taxon>Actinomycetota</taxon>
        <taxon>Actinomycetes</taxon>
        <taxon>Kitasatosporales</taxon>
        <taxon>Streptomycetaceae</taxon>
        <taxon>Streptomyces</taxon>
    </lineage>
</organism>
<keyword evidence="4" id="KW-1185">Reference proteome</keyword>
<reference evidence="3 4" key="1">
    <citation type="submission" date="2019-07" db="EMBL/GenBank/DDBJ databases">
        <title>New species of Amycolatopsis and Streptomyces.</title>
        <authorList>
            <person name="Duangmal K."/>
            <person name="Teo W.F.A."/>
            <person name="Lipun K."/>
        </authorList>
    </citation>
    <scope>NUCLEOTIDE SEQUENCE [LARGE SCALE GENOMIC DNA]</scope>
    <source>
        <strain evidence="3 4">TISTR 2346</strain>
    </source>
</reference>
<dbReference type="PANTHER" id="PTHR43245">
    <property type="entry name" value="BIFUNCTIONAL POLYMYXIN RESISTANCE PROTEIN ARNA"/>
    <property type="match status" value="1"/>
</dbReference>
<proteinExistence type="predicted"/>
<feature type="region of interest" description="Disordered" evidence="1">
    <location>
        <begin position="1"/>
        <end position="28"/>
    </location>
</feature>
<dbReference type="OrthoDB" id="3174087at2"/>
<feature type="compositionally biased region" description="Gly residues" evidence="1">
    <location>
        <begin position="1"/>
        <end position="10"/>
    </location>
</feature>